<feature type="region of interest" description="Disordered" evidence="1">
    <location>
        <begin position="966"/>
        <end position="992"/>
    </location>
</feature>
<protein>
    <submittedName>
        <fullName evidence="2">Uncharacterized protein</fullName>
    </submittedName>
</protein>
<feature type="compositionally biased region" description="Low complexity" evidence="1">
    <location>
        <begin position="748"/>
        <end position="758"/>
    </location>
</feature>
<feature type="compositionally biased region" description="Basic and acidic residues" evidence="1">
    <location>
        <begin position="17"/>
        <end position="29"/>
    </location>
</feature>
<dbReference type="Proteomes" id="UP000015241">
    <property type="component" value="Unassembled WGS sequence"/>
</dbReference>
<accession>S8FV57</accession>
<dbReference type="AlphaFoldDB" id="S8FV57"/>
<feature type="region of interest" description="Disordered" evidence="1">
    <location>
        <begin position="838"/>
        <end position="860"/>
    </location>
</feature>
<feature type="compositionally biased region" description="Basic and acidic residues" evidence="1">
    <location>
        <begin position="132"/>
        <end position="143"/>
    </location>
</feature>
<evidence type="ECO:0000313" key="2">
    <source>
        <dbReference type="EMBL" id="EPT05026.1"/>
    </source>
</evidence>
<dbReference type="EMBL" id="KE504125">
    <property type="protein sequence ID" value="EPT05026.1"/>
    <property type="molecule type" value="Genomic_DNA"/>
</dbReference>
<feature type="compositionally biased region" description="Low complexity" evidence="1">
    <location>
        <begin position="689"/>
        <end position="703"/>
    </location>
</feature>
<feature type="compositionally biased region" description="Acidic residues" evidence="1">
    <location>
        <begin position="288"/>
        <end position="297"/>
    </location>
</feature>
<dbReference type="InParanoid" id="S8FV57"/>
<feature type="region of interest" description="Disordered" evidence="1">
    <location>
        <begin position="804"/>
        <end position="823"/>
    </location>
</feature>
<evidence type="ECO:0000313" key="3">
    <source>
        <dbReference type="Proteomes" id="UP000015241"/>
    </source>
</evidence>
<feature type="compositionally biased region" description="Polar residues" evidence="1">
    <location>
        <begin position="189"/>
        <end position="201"/>
    </location>
</feature>
<feature type="region of interest" description="Disordered" evidence="1">
    <location>
        <begin position="740"/>
        <end position="788"/>
    </location>
</feature>
<dbReference type="eggNOG" id="ENOG502SM63">
    <property type="taxonomic scope" value="Eukaryota"/>
</dbReference>
<feature type="compositionally biased region" description="Low complexity" evidence="1">
    <location>
        <begin position="371"/>
        <end position="380"/>
    </location>
</feature>
<feature type="region of interest" description="Disordered" evidence="1">
    <location>
        <begin position="1"/>
        <end position="68"/>
    </location>
</feature>
<feature type="region of interest" description="Disordered" evidence="1">
    <location>
        <begin position="326"/>
        <end position="390"/>
    </location>
</feature>
<feature type="compositionally biased region" description="Low complexity" evidence="1">
    <location>
        <begin position="108"/>
        <end position="126"/>
    </location>
</feature>
<feature type="compositionally biased region" description="Basic and acidic residues" evidence="1">
    <location>
        <begin position="669"/>
        <end position="686"/>
    </location>
</feature>
<feature type="compositionally biased region" description="Acidic residues" evidence="1">
    <location>
        <begin position="224"/>
        <end position="234"/>
    </location>
</feature>
<dbReference type="HOGENOM" id="CLU_005483_0_0_1"/>
<feature type="region of interest" description="Disordered" evidence="1">
    <location>
        <begin position="86"/>
        <end position="234"/>
    </location>
</feature>
<keyword evidence="3" id="KW-1185">Reference proteome</keyword>
<organism evidence="2 3">
    <name type="scientific">Fomitopsis schrenkii</name>
    <name type="common">Brown rot fungus</name>
    <dbReference type="NCBI Taxonomy" id="2126942"/>
    <lineage>
        <taxon>Eukaryota</taxon>
        <taxon>Fungi</taxon>
        <taxon>Dikarya</taxon>
        <taxon>Basidiomycota</taxon>
        <taxon>Agaricomycotina</taxon>
        <taxon>Agaricomycetes</taxon>
        <taxon>Polyporales</taxon>
        <taxon>Fomitopsis</taxon>
    </lineage>
</organism>
<dbReference type="OrthoDB" id="3357948at2759"/>
<name>S8FV57_FOMSC</name>
<feature type="region of interest" description="Disordered" evidence="1">
    <location>
        <begin position="246"/>
        <end position="298"/>
    </location>
</feature>
<feature type="compositionally biased region" description="Basic and acidic residues" evidence="1">
    <location>
        <begin position="806"/>
        <end position="823"/>
    </location>
</feature>
<gene>
    <name evidence="2" type="ORF">FOMPIDRAFT_1034637</name>
</gene>
<sequence>MTASPRSALPGYPHADAAQERERTADHLRFIGRPIVPTLAVRDAVEPSYPSTRRRSVPGHGLGGADDLYSNLSSFTFGSAHTVRSDRLDMSPVPPPSGTSSADPTPRPSISGPSSGSSHTGSSTRSRTPRTRVRELDDEGCRADDEDEEAAQQGRAKMRAMNDGTRRPSLPINLRRSETSRSPPRRMSVSNAAQRTGISSSERARDSTPETSETETEAGMHEDGDQDAEAGDFDTDVEMDYRHAITPASRGDDMSDTASQHTFGGDYREYIYNSNGADHSDDRMSDSETSEPDDEVPELPIVTQTEYAIDTQGNMAVVQGRRSSIPWATPEVPETVPRDREDSLATLAGSPTDLTSKREQPSSPTDPIGVQSSSQDQQIQPPENDPFSGFNLNYILGTRVDDNSDSKSWHSAGSAWMQVDPHYAPPVPMDGARPSADFEAFDFQGWGAPVTGVSGRRPSTVTVSSIGEDAFTRHLQRYDPVSNTRAVEWTFKRESADGTSQDVIPGTRWVQGSARAIAPGTQEIWRQAHVGRFKVDKLLMRAVDDPSKPPSQRVNVRHIVDPYSLGNTLGGPMAVVHKHSRAIAFSIFRRYDLFNRRHSKTRGGSTSMPTSSSILLATKRVQEQYTSTRTTSQLNSHGLLKDGDVRSRPTTSSSTTESTRPSEASRSFSSDHGRMSDKKGKGKESTPEATSSSAGQTSSGGSATDEEPMQLIRHASSSPSPSAPVSPTIAATHYAYSIPDSDRTAARSSAGPSYSKYGSPPPTASSERTGIRVDTWTMDDDDEHLPPRTSHAEAFATLDQNSIEYLRGRSEQRTPDQDSHSRSIAERLRRRLLGQNPVKVISRPPSGPPTAALDGNYTPPWMTMAPRSRVEERDRVIQTLNESFKDVGLLPSFKPKSGGKKSRHGNDDKVNIFSHVPPDSLHMLLPLWPGETDPSSTTDEDPSVYNMPVEERQYLLVYYVPQLERTDKDKKKQENKKRSRPGSGSHHTSTDHHTKTVMLMSFSVCARLISYHDLLGTGVRIPVDGLSITGPMDEAIGALPSAAIRESRLETPCAIIGVCNSRHKGVEFLPEGLAKVGLAVSQPSSTTPGDRFTRSLEAEEEELIWNLTPIGRAAVEMAWLGCLAMTSFGTEAPHTK</sequence>
<feature type="compositionally biased region" description="Low complexity" evidence="1">
    <location>
        <begin position="648"/>
        <end position="667"/>
    </location>
</feature>
<feature type="region of interest" description="Disordered" evidence="1">
    <location>
        <begin position="624"/>
        <end position="706"/>
    </location>
</feature>
<dbReference type="STRING" id="743788.S8FV57"/>
<feature type="compositionally biased region" description="Polar residues" evidence="1">
    <location>
        <begin position="624"/>
        <end position="636"/>
    </location>
</feature>
<reference evidence="2 3" key="1">
    <citation type="journal article" date="2012" name="Science">
        <title>The Paleozoic origin of enzymatic lignin decomposition reconstructed from 31 fungal genomes.</title>
        <authorList>
            <person name="Floudas D."/>
            <person name="Binder M."/>
            <person name="Riley R."/>
            <person name="Barry K."/>
            <person name="Blanchette R.A."/>
            <person name="Henrissat B."/>
            <person name="Martinez A.T."/>
            <person name="Otillar R."/>
            <person name="Spatafora J.W."/>
            <person name="Yadav J.S."/>
            <person name="Aerts A."/>
            <person name="Benoit I."/>
            <person name="Boyd A."/>
            <person name="Carlson A."/>
            <person name="Copeland A."/>
            <person name="Coutinho P.M."/>
            <person name="de Vries R.P."/>
            <person name="Ferreira P."/>
            <person name="Findley K."/>
            <person name="Foster B."/>
            <person name="Gaskell J."/>
            <person name="Glotzer D."/>
            <person name="Gorecki P."/>
            <person name="Heitman J."/>
            <person name="Hesse C."/>
            <person name="Hori C."/>
            <person name="Igarashi K."/>
            <person name="Jurgens J.A."/>
            <person name="Kallen N."/>
            <person name="Kersten P."/>
            <person name="Kohler A."/>
            <person name="Kuees U."/>
            <person name="Kumar T.K.A."/>
            <person name="Kuo A."/>
            <person name="LaButti K."/>
            <person name="Larrondo L.F."/>
            <person name="Lindquist E."/>
            <person name="Ling A."/>
            <person name="Lombard V."/>
            <person name="Lucas S."/>
            <person name="Lundell T."/>
            <person name="Martin R."/>
            <person name="McLaughlin D.J."/>
            <person name="Morgenstern I."/>
            <person name="Morin E."/>
            <person name="Murat C."/>
            <person name="Nagy L.G."/>
            <person name="Nolan M."/>
            <person name="Ohm R.A."/>
            <person name="Patyshakuliyeva A."/>
            <person name="Rokas A."/>
            <person name="Ruiz-Duenas F.J."/>
            <person name="Sabat G."/>
            <person name="Salamov A."/>
            <person name="Samejima M."/>
            <person name="Schmutz J."/>
            <person name="Slot J.C."/>
            <person name="St John F."/>
            <person name="Stenlid J."/>
            <person name="Sun H."/>
            <person name="Sun S."/>
            <person name="Syed K."/>
            <person name="Tsang A."/>
            <person name="Wiebenga A."/>
            <person name="Young D."/>
            <person name="Pisabarro A."/>
            <person name="Eastwood D.C."/>
            <person name="Martin F."/>
            <person name="Cullen D."/>
            <person name="Grigoriev I.V."/>
            <person name="Hibbett D.S."/>
        </authorList>
    </citation>
    <scope>NUCLEOTIDE SEQUENCE</scope>
    <source>
        <strain evidence="3">FP-58527</strain>
    </source>
</reference>
<proteinExistence type="predicted"/>
<evidence type="ECO:0000256" key="1">
    <source>
        <dbReference type="SAM" id="MobiDB-lite"/>
    </source>
</evidence>